<dbReference type="Gene3D" id="4.10.240.10">
    <property type="entry name" value="Zn(2)-C6 fungal-type DNA-binding domain"/>
    <property type="match status" value="1"/>
</dbReference>
<keyword evidence="2" id="KW-0238">DNA-binding</keyword>
<dbReference type="VEuPathDB" id="FungiDB:P174DRAFT_112600"/>
<evidence type="ECO:0000256" key="5">
    <source>
        <dbReference type="SAM" id="MobiDB-lite"/>
    </source>
</evidence>
<evidence type="ECO:0000259" key="6">
    <source>
        <dbReference type="PROSITE" id="PS50048"/>
    </source>
</evidence>
<dbReference type="PROSITE" id="PS00463">
    <property type="entry name" value="ZN2_CY6_FUNGAL_1"/>
    <property type="match status" value="1"/>
</dbReference>
<dbReference type="GO" id="GO:0008270">
    <property type="term" value="F:zinc ion binding"/>
    <property type="evidence" value="ECO:0007669"/>
    <property type="project" value="InterPro"/>
</dbReference>
<dbReference type="EMBL" id="MSZS01000002">
    <property type="protein sequence ID" value="PKX97536.1"/>
    <property type="molecule type" value="Genomic_DNA"/>
</dbReference>
<evidence type="ECO:0000256" key="1">
    <source>
        <dbReference type="ARBA" id="ARBA00023015"/>
    </source>
</evidence>
<dbReference type="Proteomes" id="UP000234474">
    <property type="component" value="Unassembled WGS sequence"/>
</dbReference>
<dbReference type="GO" id="GO:0000981">
    <property type="term" value="F:DNA-binding transcription factor activity, RNA polymerase II-specific"/>
    <property type="evidence" value="ECO:0007669"/>
    <property type="project" value="InterPro"/>
</dbReference>
<feature type="compositionally biased region" description="Basic and acidic residues" evidence="5">
    <location>
        <begin position="104"/>
        <end position="126"/>
    </location>
</feature>
<keyword evidence="8" id="KW-1185">Reference proteome</keyword>
<dbReference type="RefSeq" id="XP_024686131.1">
    <property type="nucleotide sequence ID" value="XM_024821034.1"/>
</dbReference>
<keyword evidence="1" id="KW-0805">Transcription regulation</keyword>
<evidence type="ECO:0000313" key="8">
    <source>
        <dbReference type="Proteomes" id="UP000234474"/>
    </source>
</evidence>
<proteinExistence type="predicted"/>
<evidence type="ECO:0000256" key="4">
    <source>
        <dbReference type="ARBA" id="ARBA00023242"/>
    </source>
</evidence>
<dbReference type="GeneID" id="36528360"/>
<evidence type="ECO:0000256" key="2">
    <source>
        <dbReference type="ARBA" id="ARBA00023125"/>
    </source>
</evidence>
<keyword evidence="3" id="KW-0804">Transcription</keyword>
<reference evidence="8" key="1">
    <citation type="journal article" date="2018" name="Proc. Natl. Acad. Sci. U.S.A.">
        <title>Linking secondary metabolites to gene clusters through genome sequencing of six diverse Aspergillus species.</title>
        <authorList>
            <person name="Kaerboelling I."/>
            <person name="Vesth T.C."/>
            <person name="Frisvad J.C."/>
            <person name="Nybo J.L."/>
            <person name="Theobald S."/>
            <person name="Kuo A."/>
            <person name="Bowyer P."/>
            <person name="Matsuda Y."/>
            <person name="Mondo S."/>
            <person name="Lyhne E.K."/>
            <person name="Kogle M.E."/>
            <person name="Clum A."/>
            <person name="Lipzen A."/>
            <person name="Salamov A."/>
            <person name="Ngan C.Y."/>
            <person name="Daum C."/>
            <person name="Chiniquy J."/>
            <person name="Barry K."/>
            <person name="LaButti K."/>
            <person name="Haridas S."/>
            <person name="Simmons B.A."/>
            <person name="Magnuson J.K."/>
            <person name="Mortensen U.H."/>
            <person name="Larsen T.O."/>
            <person name="Grigoriev I.V."/>
            <person name="Baker S.E."/>
            <person name="Andersen M.R."/>
        </authorList>
    </citation>
    <scope>NUCLEOTIDE SEQUENCE [LARGE SCALE GENOMIC DNA]</scope>
    <source>
        <strain evidence="8">IBT 16806</strain>
    </source>
</reference>
<name>A0A2I1CIS2_ASPN1</name>
<accession>A0A2I1CIS2</accession>
<protein>
    <recommendedName>
        <fullName evidence="6">Zn(2)-C6 fungal-type domain-containing protein</fullName>
    </recommendedName>
</protein>
<evidence type="ECO:0000313" key="7">
    <source>
        <dbReference type="EMBL" id="PKX97536.1"/>
    </source>
</evidence>
<keyword evidence="4" id="KW-0539">Nucleus</keyword>
<feature type="region of interest" description="Disordered" evidence="5">
    <location>
        <begin position="93"/>
        <end position="156"/>
    </location>
</feature>
<organism evidence="7 8">
    <name type="scientific">Aspergillus novofumigatus (strain IBT 16806)</name>
    <dbReference type="NCBI Taxonomy" id="1392255"/>
    <lineage>
        <taxon>Eukaryota</taxon>
        <taxon>Fungi</taxon>
        <taxon>Dikarya</taxon>
        <taxon>Ascomycota</taxon>
        <taxon>Pezizomycotina</taxon>
        <taxon>Eurotiomycetes</taxon>
        <taxon>Eurotiomycetidae</taxon>
        <taxon>Eurotiales</taxon>
        <taxon>Aspergillaceae</taxon>
        <taxon>Aspergillus</taxon>
        <taxon>Aspergillus subgen. Fumigati</taxon>
    </lineage>
</organism>
<dbReference type="InterPro" id="IPR036864">
    <property type="entry name" value="Zn2-C6_fun-type_DNA-bd_sf"/>
</dbReference>
<dbReference type="GO" id="GO:0003677">
    <property type="term" value="F:DNA binding"/>
    <property type="evidence" value="ECO:0007669"/>
    <property type="project" value="UniProtKB-KW"/>
</dbReference>
<dbReference type="PROSITE" id="PS50048">
    <property type="entry name" value="ZN2_CY6_FUNGAL_2"/>
    <property type="match status" value="1"/>
</dbReference>
<comment type="caution">
    <text evidence="7">The sequence shown here is derived from an EMBL/GenBank/DDBJ whole genome shotgun (WGS) entry which is preliminary data.</text>
</comment>
<dbReference type="STRING" id="1392255.A0A2I1CIS2"/>
<dbReference type="AlphaFoldDB" id="A0A2I1CIS2"/>
<dbReference type="InterPro" id="IPR001138">
    <property type="entry name" value="Zn2Cys6_DnaBD"/>
</dbReference>
<sequence>MYFALSGALLQYKPRKRAYIGQECYLCQISYSVGRKQINVLGPYCIGMDSVHREACDACHYRKVRCSSATSSMGACWNCQKHGRRCIFSPRKEMGRPRKSKLSRSQEEEARDGGIEPEERLEERTQAEIAQLSYQHSDQCRDEHSRNGDEHQLPSTWSSTLAAAGQIAAVQLGVPVQ</sequence>
<evidence type="ECO:0000256" key="3">
    <source>
        <dbReference type="ARBA" id="ARBA00023163"/>
    </source>
</evidence>
<gene>
    <name evidence="7" type="ORF">P174DRAFT_112600</name>
</gene>
<dbReference type="CDD" id="cd00067">
    <property type="entry name" value="GAL4"/>
    <property type="match status" value="1"/>
</dbReference>
<dbReference type="OrthoDB" id="2574141at2759"/>
<dbReference type="SUPFAM" id="SSF57701">
    <property type="entry name" value="Zn2/Cys6 DNA-binding domain"/>
    <property type="match status" value="1"/>
</dbReference>
<feature type="compositionally biased region" description="Basic and acidic residues" evidence="5">
    <location>
        <begin position="138"/>
        <end position="152"/>
    </location>
</feature>
<dbReference type="SMART" id="SM00066">
    <property type="entry name" value="GAL4"/>
    <property type="match status" value="1"/>
</dbReference>
<dbReference type="Pfam" id="PF00172">
    <property type="entry name" value="Zn_clus"/>
    <property type="match status" value="1"/>
</dbReference>
<feature type="domain" description="Zn(2)-C6 fungal-type" evidence="6">
    <location>
        <begin position="55"/>
        <end position="88"/>
    </location>
</feature>